<keyword evidence="2" id="KW-1185">Reference proteome</keyword>
<evidence type="ECO:0000313" key="2">
    <source>
        <dbReference type="Proteomes" id="UP000014523"/>
    </source>
</evidence>
<organism evidence="1 2">
    <name type="scientific">Acinetobacter gyllenbergii CIP 110306 = MTCC 11365</name>
    <dbReference type="NCBI Taxonomy" id="1217657"/>
    <lineage>
        <taxon>Bacteria</taxon>
        <taxon>Pseudomonadati</taxon>
        <taxon>Pseudomonadota</taxon>
        <taxon>Gammaproteobacteria</taxon>
        <taxon>Moraxellales</taxon>
        <taxon>Moraxellaceae</taxon>
        <taxon>Acinetobacter</taxon>
    </lineage>
</organism>
<sequence length="76" mass="8853">MHICIGGDLDGEVVANRKSAYLKASEIDSRKTSTYKRQTYFVGEKSYFFWLCDELPFIETSKIANRYLAEKIKQYS</sequence>
<gene>
    <name evidence="1" type="ORF">F957_03936</name>
</gene>
<dbReference type="Proteomes" id="UP000014523">
    <property type="component" value="Unassembled WGS sequence"/>
</dbReference>
<name>A0A829HAY5_9GAMM</name>
<proteinExistence type="predicted"/>
<accession>A0A829HAY5</accession>
<evidence type="ECO:0000313" key="1">
    <source>
        <dbReference type="EMBL" id="EPF70802.1"/>
    </source>
</evidence>
<protein>
    <submittedName>
        <fullName evidence="1">Uncharacterized protein</fullName>
    </submittedName>
</protein>
<reference evidence="1 2" key="1">
    <citation type="submission" date="2013-06" db="EMBL/GenBank/DDBJ databases">
        <title>The Genome Sequence of Acinetobacter gyllenbergii CIP 110306.</title>
        <authorList>
            <consortium name="The Broad Institute Genome Sequencing Platform"/>
            <consortium name="The Broad Institute Genome Sequencing Center for Infectious Disease"/>
            <person name="Cerqueira G."/>
            <person name="Feldgarden M."/>
            <person name="Courvalin P."/>
            <person name="Perichon B."/>
            <person name="Grillot-Courvalin C."/>
            <person name="Clermont D."/>
            <person name="Rocha E."/>
            <person name="Yoon E.-J."/>
            <person name="Nemec A."/>
            <person name="Young S.K."/>
            <person name="Zeng Q."/>
            <person name="Gargeya S."/>
            <person name="Fitzgerald M."/>
            <person name="Abouelleil A."/>
            <person name="Alvarado L."/>
            <person name="Berlin A.M."/>
            <person name="Chapman S.B."/>
            <person name="Dewar J."/>
            <person name="Goldberg J."/>
            <person name="Griggs A."/>
            <person name="Gujja S."/>
            <person name="Hansen M."/>
            <person name="Howarth C."/>
            <person name="Imamovic A."/>
            <person name="Larimer J."/>
            <person name="McCowan C."/>
            <person name="Murphy C."/>
            <person name="Pearson M."/>
            <person name="Priest M."/>
            <person name="Roberts A."/>
            <person name="Saif S."/>
            <person name="Shea T."/>
            <person name="Sykes S."/>
            <person name="Wortman J."/>
            <person name="Nusbaum C."/>
            <person name="Birren B."/>
        </authorList>
    </citation>
    <scope>NUCLEOTIDE SEQUENCE [LARGE SCALE GENOMIC DNA]</scope>
    <source>
        <strain evidence="1 2">CIP 110306</strain>
    </source>
</reference>
<comment type="caution">
    <text evidence="1">The sequence shown here is derived from an EMBL/GenBank/DDBJ whole genome shotgun (WGS) entry which is preliminary data.</text>
</comment>
<dbReference type="AlphaFoldDB" id="A0A829HAY5"/>
<dbReference type="EMBL" id="ATGG01000057">
    <property type="protein sequence ID" value="EPF70802.1"/>
    <property type="molecule type" value="Genomic_DNA"/>
</dbReference>
<dbReference type="RefSeq" id="WP_016660668.1">
    <property type="nucleotide sequence ID" value="NZ_ASQH01000001.1"/>
</dbReference>